<evidence type="ECO:0000256" key="3">
    <source>
        <dbReference type="ARBA" id="ARBA00023274"/>
    </source>
</evidence>
<dbReference type="EMBL" id="EU123946">
    <property type="protein sequence ID" value="ABX82560.1"/>
    <property type="molecule type" value="Genomic_DNA"/>
</dbReference>
<dbReference type="Pfam" id="PF00411">
    <property type="entry name" value="Ribosomal_S11"/>
    <property type="match status" value="1"/>
</dbReference>
<gene>
    <name evidence="4" type="primary">rps11</name>
</gene>
<keyword evidence="2 4" id="KW-0689">Ribosomal protein</keyword>
<keyword evidence="3" id="KW-0687">Ribonucleoprotein</keyword>
<dbReference type="GO" id="GO:0006412">
    <property type="term" value="P:translation"/>
    <property type="evidence" value="ECO:0007669"/>
    <property type="project" value="InterPro"/>
</dbReference>
<sequence length="339" mass="37801">MIQKRNPHSVLSKKNPEILRTFHTKKNLFTLPFVICSLKNNMLCVPTLPLSHQDYGHPIKSGNTIIVTPCKNFTTGASVTINGGSAVKKRMQSALASQKGHEVLKSSILKEASKNQRIEKKTLYNNFTLRKEIPSAINMQKNELDAGSASTPKKQDYKQKIFLKRKRLIKIFDFKRKAQKGYDVCAPRQTSLAQQKNKRDLSIPRETSLARKGTNKIYKGKRKIKGRLGKLYISSTKNNTILTLIDINGNTKGWGCSGSLGFKNARKSTTYAAQAAAESLVKKAKILGYTHLRLLVKGLGRGKQSCLRALSKSGLKIISLEDQTGIPYNGCRASKKRRV</sequence>
<dbReference type="GO" id="GO:1990904">
    <property type="term" value="C:ribonucleoprotein complex"/>
    <property type="evidence" value="ECO:0007669"/>
    <property type="project" value="UniProtKB-KW"/>
</dbReference>
<dbReference type="PANTHER" id="PTHR11759">
    <property type="entry name" value="40S RIBOSOMAL PROTEIN S14/30S RIBOSOMAL PROTEIN S11"/>
    <property type="match status" value="1"/>
</dbReference>
<dbReference type="InterPro" id="IPR001971">
    <property type="entry name" value="Ribosomal_uS11"/>
</dbReference>
<dbReference type="GO" id="GO:0003735">
    <property type="term" value="F:structural constituent of ribosome"/>
    <property type="evidence" value="ECO:0007669"/>
    <property type="project" value="InterPro"/>
</dbReference>
<comment type="similarity">
    <text evidence="1">Belongs to the universal ribosomal protein uS11 family.</text>
</comment>
<evidence type="ECO:0000256" key="2">
    <source>
        <dbReference type="ARBA" id="ARBA00022980"/>
    </source>
</evidence>
<organism evidence="4">
    <name type="scientific">Trebouxia aggregata</name>
    <dbReference type="NCBI Taxonomy" id="160068"/>
    <lineage>
        <taxon>Eukaryota</taxon>
        <taxon>Viridiplantae</taxon>
        <taxon>Chlorophyta</taxon>
        <taxon>core chlorophytes</taxon>
        <taxon>Trebouxiophyceae</taxon>
        <taxon>Trebouxiales</taxon>
        <taxon>Trebouxiaceae</taxon>
        <taxon>Trebouxia</taxon>
    </lineage>
</organism>
<evidence type="ECO:0000256" key="1">
    <source>
        <dbReference type="ARBA" id="ARBA00006194"/>
    </source>
</evidence>
<protein>
    <submittedName>
        <fullName evidence="4">Ribosomal protein S11</fullName>
    </submittedName>
</protein>
<name>G8XP77_9CHLO</name>
<accession>G8XP77</accession>
<dbReference type="InterPro" id="IPR036967">
    <property type="entry name" value="Ribosomal_uS11_sf"/>
</dbReference>
<dbReference type="HAMAP" id="MF_01310">
    <property type="entry name" value="Ribosomal_uS11"/>
    <property type="match status" value="1"/>
</dbReference>
<dbReference type="AlphaFoldDB" id="G8XP77"/>
<geneLocation type="mitochondrion" evidence="4"/>
<reference evidence="4" key="1">
    <citation type="submission" date="2007-08" db="EMBL/GenBank/DDBJ databases">
        <title>Divergence order of chlorophyte green algal lineages as inferred from the chloroplast and mitochondrial genomes.</title>
        <authorList>
            <person name="Pombert J.-F."/>
            <person name="Belanger A.-S."/>
            <person name="Gagnon J."/>
            <person name="Otis C."/>
            <person name="Lemieux C."/>
            <person name="Turmel M."/>
        </authorList>
    </citation>
    <scope>NUCLEOTIDE SEQUENCE</scope>
    <source>
        <strain evidence="4">SAG 219-1d</strain>
    </source>
</reference>
<dbReference type="NCBIfam" id="NF003698">
    <property type="entry name" value="PRK05309.1"/>
    <property type="match status" value="1"/>
</dbReference>
<dbReference type="Gene3D" id="3.30.420.80">
    <property type="entry name" value="Ribosomal protein S11"/>
    <property type="match status" value="1"/>
</dbReference>
<keyword evidence="4" id="KW-0496">Mitochondrion</keyword>
<dbReference type="GO" id="GO:0005840">
    <property type="term" value="C:ribosome"/>
    <property type="evidence" value="ECO:0007669"/>
    <property type="project" value="UniProtKB-KW"/>
</dbReference>
<dbReference type="SUPFAM" id="SSF53137">
    <property type="entry name" value="Translational machinery components"/>
    <property type="match status" value="1"/>
</dbReference>
<proteinExistence type="inferred from homology"/>
<evidence type="ECO:0000313" key="4">
    <source>
        <dbReference type="EMBL" id="ABX82560.1"/>
    </source>
</evidence>